<sequence>MFNNKTAQPPYTEPSSRYDARPSPNATNQSDRIYLPTPIDSNAKHCLFISVTVVAVLGFVGNVLVSYHVSKKEKMLRLRGNINSTAFSRRLNYYIGSLVISDILCPAVTLPLLYETEQQRGPSIEQCQVKEPQRKPTFKGEIKVAYKMEELQAAVVPKKKDACCQIVITVDVH</sequence>
<organism evidence="7 8">
    <name type="scientific">Desmophyllum pertusum</name>
    <dbReference type="NCBI Taxonomy" id="174260"/>
    <lineage>
        <taxon>Eukaryota</taxon>
        <taxon>Metazoa</taxon>
        <taxon>Cnidaria</taxon>
        <taxon>Anthozoa</taxon>
        <taxon>Hexacorallia</taxon>
        <taxon>Scleractinia</taxon>
        <taxon>Caryophylliina</taxon>
        <taxon>Caryophylliidae</taxon>
        <taxon>Desmophyllum</taxon>
    </lineage>
</organism>
<protein>
    <submittedName>
        <fullName evidence="7">Uncharacterized protein</fullName>
    </submittedName>
</protein>
<comment type="subcellular location">
    <subcellularLocation>
        <location evidence="1">Membrane</location>
    </subcellularLocation>
</comment>
<feature type="transmembrane region" description="Helical" evidence="6">
    <location>
        <begin position="91"/>
        <end position="114"/>
    </location>
</feature>
<evidence type="ECO:0000256" key="2">
    <source>
        <dbReference type="ARBA" id="ARBA00022692"/>
    </source>
</evidence>
<keyword evidence="3 6" id="KW-1133">Transmembrane helix</keyword>
<accession>A0A9X0D727</accession>
<evidence type="ECO:0000256" key="3">
    <source>
        <dbReference type="ARBA" id="ARBA00022989"/>
    </source>
</evidence>
<dbReference type="InterPro" id="IPR000276">
    <property type="entry name" value="GPCR_Rhodpsn"/>
</dbReference>
<feature type="region of interest" description="Disordered" evidence="5">
    <location>
        <begin position="1"/>
        <end position="32"/>
    </location>
</feature>
<proteinExistence type="predicted"/>
<comment type="caution">
    <text evidence="7">The sequence shown here is derived from an EMBL/GenBank/DDBJ whole genome shotgun (WGS) entry which is preliminary data.</text>
</comment>
<evidence type="ECO:0000256" key="5">
    <source>
        <dbReference type="SAM" id="MobiDB-lite"/>
    </source>
</evidence>
<reference evidence="7" key="1">
    <citation type="submission" date="2023-01" db="EMBL/GenBank/DDBJ databases">
        <title>Genome assembly of the deep-sea coral Lophelia pertusa.</title>
        <authorList>
            <person name="Herrera S."/>
            <person name="Cordes E."/>
        </authorList>
    </citation>
    <scope>NUCLEOTIDE SEQUENCE</scope>
    <source>
        <strain evidence="7">USNM1676648</strain>
        <tissue evidence="7">Polyp</tissue>
    </source>
</reference>
<feature type="transmembrane region" description="Helical" evidence="6">
    <location>
        <begin position="47"/>
        <end position="70"/>
    </location>
</feature>
<evidence type="ECO:0000256" key="6">
    <source>
        <dbReference type="SAM" id="Phobius"/>
    </source>
</evidence>
<keyword evidence="8" id="KW-1185">Reference proteome</keyword>
<dbReference type="PRINTS" id="PR00237">
    <property type="entry name" value="GPCRRHODOPSN"/>
</dbReference>
<gene>
    <name evidence="7" type="ORF">OS493_033011</name>
</gene>
<feature type="compositionally biased region" description="Polar residues" evidence="5">
    <location>
        <begin position="1"/>
        <end position="15"/>
    </location>
</feature>
<dbReference type="AlphaFoldDB" id="A0A9X0D727"/>
<evidence type="ECO:0000313" key="8">
    <source>
        <dbReference type="Proteomes" id="UP001163046"/>
    </source>
</evidence>
<evidence type="ECO:0000256" key="4">
    <source>
        <dbReference type="ARBA" id="ARBA00023136"/>
    </source>
</evidence>
<keyword evidence="4 6" id="KW-0472">Membrane</keyword>
<keyword evidence="2 6" id="KW-0812">Transmembrane</keyword>
<evidence type="ECO:0000256" key="1">
    <source>
        <dbReference type="ARBA" id="ARBA00004370"/>
    </source>
</evidence>
<dbReference type="EMBL" id="MU825438">
    <property type="protein sequence ID" value="KAJ7389205.1"/>
    <property type="molecule type" value="Genomic_DNA"/>
</dbReference>
<dbReference type="GO" id="GO:0004930">
    <property type="term" value="F:G protein-coupled receptor activity"/>
    <property type="evidence" value="ECO:0007669"/>
    <property type="project" value="InterPro"/>
</dbReference>
<dbReference type="Proteomes" id="UP001163046">
    <property type="component" value="Unassembled WGS sequence"/>
</dbReference>
<dbReference type="Gene3D" id="1.20.1070.10">
    <property type="entry name" value="Rhodopsin 7-helix transmembrane proteins"/>
    <property type="match status" value="1"/>
</dbReference>
<name>A0A9X0D727_9CNID</name>
<dbReference type="GO" id="GO:0016020">
    <property type="term" value="C:membrane"/>
    <property type="evidence" value="ECO:0007669"/>
    <property type="project" value="UniProtKB-SubCell"/>
</dbReference>
<dbReference type="SUPFAM" id="SSF81321">
    <property type="entry name" value="Family A G protein-coupled receptor-like"/>
    <property type="match status" value="1"/>
</dbReference>
<evidence type="ECO:0000313" key="7">
    <source>
        <dbReference type="EMBL" id="KAJ7389205.1"/>
    </source>
</evidence>